<comment type="cofactor">
    <cofactor evidence="1">
        <name>Zn(2+)</name>
        <dbReference type="ChEBI" id="CHEBI:29105"/>
    </cofactor>
</comment>
<dbReference type="PRINTS" id="PR00765">
    <property type="entry name" value="CRBOXYPTASEA"/>
</dbReference>
<dbReference type="CDD" id="cd03860">
    <property type="entry name" value="M14_CP_A-B_like"/>
    <property type="match status" value="1"/>
</dbReference>
<dbReference type="GO" id="GO:0008270">
    <property type="term" value="F:zinc ion binding"/>
    <property type="evidence" value="ECO:0007669"/>
    <property type="project" value="InterPro"/>
</dbReference>
<dbReference type="FunFam" id="3.30.70.340:FF:000005">
    <property type="entry name" value="Carboxypeptidase A"/>
    <property type="match status" value="1"/>
</dbReference>
<feature type="region of interest" description="Disordered" evidence="13">
    <location>
        <begin position="455"/>
        <end position="485"/>
    </location>
</feature>
<evidence type="ECO:0000256" key="12">
    <source>
        <dbReference type="SAM" id="Coils"/>
    </source>
</evidence>
<keyword evidence="14" id="KW-0472">Membrane</keyword>
<keyword evidence="12" id="KW-0175">Coiled coil</keyword>
<feature type="region of interest" description="Disordered" evidence="13">
    <location>
        <begin position="143"/>
        <end position="179"/>
    </location>
</feature>
<feature type="active site" description="Proton donor/acceptor" evidence="11">
    <location>
        <position position="1006"/>
    </location>
</feature>
<feature type="transmembrane region" description="Helical" evidence="14">
    <location>
        <begin position="12"/>
        <end position="30"/>
    </location>
</feature>
<dbReference type="PROSITE" id="PS00132">
    <property type="entry name" value="CARBOXYPEPT_ZN_1"/>
    <property type="match status" value="1"/>
</dbReference>
<evidence type="ECO:0000313" key="17">
    <source>
        <dbReference type="Proteomes" id="UP000092460"/>
    </source>
</evidence>
<evidence type="ECO:0000256" key="6">
    <source>
        <dbReference type="ARBA" id="ARBA00022729"/>
    </source>
</evidence>
<feature type="region of interest" description="Disordered" evidence="13">
    <location>
        <begin position="227"/>
        <end position="300"/>
    </location>
</feature>
<dbReference type="InterPro" id="IPR000834">
    <property type="entry name" value="Peptidase_M14"/>
</dbReference>
<feature type="compositionally biased region" description="Basic and acidic residues" evidence="13">
    <location>
        <begin position="143"/>
        <end position="166"/>
    </location>
</feature>
<dbReference type="VEuPathDB" id="VectorBase:GPPI004924"/>
<evidence type="ECO:0000259" key="15">
    <source>
        <dbReference type="PROSITE" id="PS52035"/>
    </source>
</evidence>
<keyword evidence="9" id="KW-0482">Metalloprotease</keyword>
<reference evidence="17" key="1">
    <citation type="submission" date="2015-01" db="EMBL/GenBank/DDBJ databases">
        <authorList>
            <person name="Aksoy S."/>
            <person name="Warren W."/>
            <person name="Wilson R.K."/>
        </authorList>
    </citation>
    <scope>NUCLEOTIDE SEQUENCE [LARGE SCALE GENOMIC DNA]</scope>
    <source>
        <strain evidence="17">IAEA</strain>
    </source>
</reference>
<feature type="compositionally biased region" description="Acidic residues" evidence="13">
    <location>
        <begin position="250"/>
        <end position="268"/>
    </location>
</feature>
<feature type="domain" description="Peptidase M14" evidence="15">
    <location>
        <begin position="748"/>
        <end position="1040"/>
    </location>
</feature>
<dbReference type="AlphaFoldDB" id="A0A1B0AQI7"/>
<dbReference type="GO" id="GO:0005615">
    <property type="term" value="C:extracellular space"/>
    <property type="evidence" value="ECO:0007669"/>
    <property type="project" value="TreeGrafter"/>
</dbReference>
<dbReference type="EnsemblMetazoa" id="GPPI004924-RA">
    <property type="protein sequence ID" value="GPPI004924-PA"/>
    <property type="gene ID" value="GPPI004924"/>
</dbReference>
<accession>A0A1B0AQI7</accession>
<keyword evidence="14" id="KW-1133">Transmembrane helix</keyword>
<dbReference type="InterPro" id="IPR057246">
    <property type="entry name" value="CARBOXYPEPT_ZN_1"/>
</dbReference>
<reference evidence="16" key="2">
    <citation type="submission" date="2020-05" db="UniProtKB">
        <authorList>
            <consortium name="EnsemblMetazoa"/>
        </authorList>
    </citation>
    <scope>IDENTIFICATION</scope>
    <source>
        <strain evidence="16">IAEA</strain>
    </source>
</reference>
<evidence type="ECO:0000256" key="10">
    <source>
        <dbReference type="ARBA" id="ARBA00023157"/>
    </source>
</evidence>
<feature type="compositionally biased region" description="Basic and acidic residues" evidence="13">
    <location>
        <begin position="236"/>
        <end position="249"/>
    </location>
</feature>
<evidence type="ECO:0000256" key="1">
    <source>
        <dbReference type="ARBA" id="ARBA00001947"/>
    </source>
</evidence>
<keyword evidence="8" id="KW-0862">Zinc</keyword>
<evidence type="ECO:0000256" key="5">
    <source>
        <dbReference type="ARBA" id="ARBA00022723"/>
    </source>
</evidence>
<dbReference type="PANTHER" id="PTHR11705:SF91">
    <property type="entry name" value="FI01817P-RELATED"/>
    <property type="match status" value="1"/>
</dbReference>
<dbReference type="InterPro" id="IPR036990">
    <property type="entry name" value="M14A-like_propep"/>
</dbReference>
<feature type="compositionally biased region" description="Polar residues" evidence="13">
    <location>
        <begin position="168"/>
        <end position="179"/>
    </location>
</feature>
<keyword evidence="4" id="KW-0645">Protease</keyword>
<evidence type="ECO:0000256" key="13">
    <source>
        <dbReference type="SAM" id="MobiDB-lite"/>
    </source>
</evidence>
<dbReference type="SUPFAM" id="SSF53187">
    <property type="entry name" value="Zn-dependent exopeptidases"/>
    <property type="match status" value="1"/>
</dbReference>
<feature type="compositionally biased region" description="Basic and acidic residues" evidence="13">
    <location>
        <begin position="288"/>
        <end position="299"/>
    </location>
</feature>
<evidence type="ECO:0000256" key="9">
    <source>
        <dbReference type="ARBA" id="ARBA00023049"/>
    </source>
</evidence>
<evidence type="ECO:0000256" key="11">
    <source>
        <dbReference type="PROSITE-ProRule" id="PRU01379"/>
    </source>
</evidence>
<keyword evidence="7" id="KW-0378">Hydrolase</keyword>
<sequence>MSAKRSNRTKCVSAYAAVSLILVIFAIIHLECIYAMSVDRLALNHNEIQQINDKRLDYNDVIPESESILYDNMQYVPAIDQNGQSDLYVLVPTDNGDDEEIVSNFLGHDHGAITDNGKAEDMLMLESEDAPIVQIFKLTNKSTENDRIEDHPENHDNSESIKDELTVPKTTELPSINNNGHLVDYKADVLSETVKEIQHELESELLNYKPLNENPQNDQLEALDSANSQAPSLEQTKTEGAHIEFTKNDETEDGDRDGNGDGDEDEDKVDQPMIGVAQEEGPTDVSDENEKTDTMRDNSELSEISSYLNEENTEIAIKNEEIPKNSAELTNLEKEVQIENRDESLNLNDGENRPITETLYAKHQDNGEAVETLETSKNIESPLVKDESLENFSEKDTISNLTDMVEEIIQISDNLHSNEKVLEPLTDQIASHAISENKATTENQPADRIVMEDEISKETKTNEKVNSVTSNSKNAEDDTSTTNMDQVQVEDSKVMIASESMQIENLSQQSDELNEEAITEGNESIFTAGKVKEGIEEKISENDEMQNMPIKDEKANANHTMLTVIVQAQQTPPTETPATSFDHDDMVSASVTQDELLAMMAISTSTSKPLHVMDGVLNYANSTFINQQQQQQQEQAIESTEVVFGSKLRRYDGAQVWRIVVQNDREKKLADELQTKYGGQLWKEVKQEVDYLLKPQVLADAERHVRIANLTRIVLIDNLQNVIEVENPPAEQIAQLQNRKGHRLTWQAYHRLADIHDFFDYLAKTYPDICSVEIIGYSLQKRPLKILKISNGEASNPSIWIDGGMHAREWISPAAVTYIANQIVEGWDDLPAYMRQMNWYIHAVANPDGYEYSHTTDRLWRKNMRSHGRQCPGVDLNRNFGYKWGGRGTSANPCSQTYRGTKAFSEPEAFYISKFISSFPKETFKAYLSFHCYGQYILYPWGYDYLDTSDMADLDLVARQAGTSIAKSSGVKYTVGASANTLYPAAGGSDDWAKGIAEIKYAYTIEMGDTGRYGFILPACYIESNGKDAYTVVDTITRAITMGKNSRRRRKLKFRSG</sequence>
<feature type="coiled-coil region" evidence="12">
    <location>
        <begin position="496"/>
        <end position="523"/>
    </location>
</feature>
<evidence type="ECO:0000256" key="7">
    <source>
        <dbReference type="ARBA" id="ARBA00022801"/>
    </source>
</evidence>
<protein>
    <recommendedName>
        <fullName evidence="15">Peptidase M14 domain-containing protein</fullName>
    </recommendedName>
</protein>
<dbReference type="FunFam" id="3.40.630.10:FF:000001">
    <property type="entry name" value="Carboxypeptidase B"/>
    <property type="match status" value="1"/>
</dbReference>
<evidence type="ECO:0000256" key="3">
    <source>
        <dbReference type="ARBA" id="ARBA00022645"/>
    </source>
</evidence>
<evidence type="ECO:0000313" key="16">
    <source>
        <dbReference type="EnsemblMetazoa" id="GPPI004924-PA"/>
    </source>
</evidence>
<keyword evidence="5" id="KW-0479">Metal-binding</keyword>
<dbReference type="EMBL" id="JXJN01001904">
    <property type="status" value="NOT_ANNOTATED_CDS"/>
    <property type="molecule type" value="Genomic_DNA"/>
</dbReference>
<proteinExistence type="inferred from homology"/>
<dbReference type="Gene3D" id="3.40.630.10">
    <property type="entry name" value="Zn peptidases"/>
    <property type="match status" value="1"/>
</dbReference>
<dbReference type="InterPro" id="IPR003146">
    <property type="entry name" value="M14A_act_pep"/>
</dbReference>
<organism evidence="16 17">
    <name type="scientific">Glossina palpalis gambiensis</name>
    <dbReference type="NCBI Taxonomy" id="67801"/>
    <lineage>
        <taxon>Eukaryota</taxon>
        <taxon>Metazoa</taxon>
        <taxon>Ecdysozoa</taxon>
        <taxon>Arthropoda</taxon>
        <taxon>Hexapoda</taxon>
        <taxon>Insecta</taxon>
        <taxon>Pterygota</taxon>
        <taxon>Neoptera</taxon>
        <taxon>Endopterygota</taxon>
        <taxon>Diptera</taxon>
        <taxon>Brachycera</taxon>
        <taxon>Muscomorpha</taxon>
        <taxon>Hippoboscoidea</taxon>
        <taxon>Glossinidae</taxon>
        <taxon>Glossina</taxon>
    </lineage>
</organism>
<evidence type="ECO:0000256" key="8">
    <source>
        <dbReference type="ARBA" id="ARBA00022833"/>
    </source>
</evidence>
<dbReference type="SUPFAM" id="SSF54897">
    <property type="entry name" value="Protease propeptides/inhibitors"/>
    <property type="match status" value="1"/>
</dbReference>
<keyword evidence="3" id="KW-0121">Carboxypeptidase</keyword>
<dbReference type="PROSITE" id="PS52035">
    <property type="entry name" value="PEPTIDASE_M14"/>
    <property type="match status" value="1"/>
</dbReference>
<dbReference type="Pfam" id="PF00246">
    <property type="entry name" value="Peptidase_M14"/>
    <property type="match status" value="1"/>
</dbReference>
<keyword evidence="17" id="KW-1185">Reference proteome</keyword>
<dbReference type="GO" id="GO:0006508">
    <property type="term" value="P:proteolysis"/>
    <property type="evidence" value="ECO:0007669"/>
    <property type="project" value="UniProtKB-KW"/>
</dbReference>
<evidence type="ECO:0000256" key="4">
    <source>
        <dbReference type="ARBA" id="ARBA00022670"/>
    </source>
</evidence>
<dbReference type="Proteomes" id="UP000092460">
    <property type="component" value="Unassembled WGS sequence"/>
</dbReference>
<keyword evidence="14" id="KW-0812">Transmembrane</keyword>
<evidence type="ECO:0000256" key="14">
    <source>
        <dbReference type="SAM" id="Phobius"/>
    </source>
</evidence>
<evidence type="ECO:0000256" key="2">
    <source>
        <dbReference type="ARBA" id="ARBA00005988"/>
    </source>
</evidence>
<dbReference type="PANTHER" id="PTHR11705">
    <property type="entry name" value="PROTEASE FAMILY M14 CARBOXYPEPTIDASE A,B"/>
    <property type="match status" value="1"/>
</dbReference>
<keyword evidence="6" id="KW-0732">Signal</keyword>
<dbReference type="Gene3D" id="3.30.70.340">
    <property type="entry name" value="Metallocarboxypeptidase-like"/>
    <property type="match status" value="1"/>
</dbReference>
<feature type="compositionally biased region" description="Polar residues" evidence="13">
    <location>
        <begin position="464"/>
        <end position="473"/>
    </location>
</feature>
<dbReference type="SMART" id="SM00631">
    <property type="entry name" value="Zn_pept"/>
    <property type="match status" value="1"/>
</dbReference>
<comment type="similarity">
    <text evidence="2 11">Belongs to the peptidase M14 family.</text>
</comment>
<name>A0A1B0AQI7_9MUSC</name>
<dbReference type="Pfam" id="PF02244">
    <property type="entry name" value="Propep_M14"/>
    <property type="match status" value="1"/>
</dbReference>
<dbReference type="EMBL" id="JXJN01001905">
    <property type="status" value="NOT_ANNOTATED_CDS"/>
    <property type="molecule type" value="Genomic_DNA"/>
</dbReference>
<keyword evidence="10" id="KW-1015">Disulfide bond</keyword>
<dbReference type="GO" id="GO:0004181">
    <property type="term" value="F:metallocarboxypeptidase activity"/>
    <property type="evidence" value="ECO:0007669"/>
    <property type="project" value="InterPro"/>
</dbReference>